<dbReference type="PANTHER" id="PTHR28637">
    <property type="entry name" value="DNA REPLICATION FACTOR CDT1"/>
    <property type="match status" value="1"/>
</dbReference>
<gene>
    <name evidence="1" type="ORF">AAHA92_03739</name>
</gene>
<organism evidence="1 2">
    <name type="scientific">Salvia divinorum</name>
    <name type="common">Maria pastora</name>
    <name type="synonym">Diviner's sage</name>
    <dbReference type="NCBI Taxonomy" id="28513"/>
    <lineage>
        <taxon>Eukaryota</taxon>
        <taxon>Viridiplantae</taxon>
        <taxon>Streptophyta</taxon>
        <taxon>Embryophyta</taxon>
        <taxon>Tracheophyta</taxon>
        <taxon>Spermatophyta</taxon>
        <taxon>Magnoliopsida</taxon>
        <taxon>eudicotyledons</taxon>
        <taxon>Gunneridae</taxon>
        <taxon>Pentapetalae</taxon>
        <taxon>asterids</taxon>
        <taxon>lamiids</taxon>
        <taxon>Lamiales</taxon>
        <taxon>Lamiaceae</taxon>
        <taxon>Nepetoideae</taxon>
        <taxon>Mentheae</taxon>
        <taxon>Salviinae</taxon>
        <taxon>Salvia</taxon>
        <taxon>Salvia subgen. Calosphace</taxon>
    </lineage>
</organism>
<sequence>MPDKLFVHIYAEVQIDKILIHYVKIKCMRLEMKIGLLFDAVKYHNEEESVYLALSSIFSFRLSDFCAKHPQKVCDIPEAELPDPFNQRQTSVKEYSISQNLPTLYMETTDVVSPVKSACEVNEVFETVGAPSGSYSSANMSKTTLMKPVIGNDGLAAV</sequence>
<proteinExistence type="predicted"/>
<evidence type="ECO:0000313" key="1">
    <source>
        <dbReference type="EMBL" id="KAL1568366.1"/>
    </source>
</evidence>
<dbReference type="InterPro" id="IPR045173">
    <property type="entry name" value="Cdt1"/>
</dbReference>
<comment type="caution">
    <text evidence="1">The sequence shown here is derived from an EMBL/GenBank/DDBJ whole genome shotgun (WGS) entry which is preliminary data.</text>
</comment>
<dbReference type="AlphaFoldDB" id="A0ABD1II32"/>
<evidence type="ECO:0000313" key="2">
    <source>
        <dbReference type="Proteomes" id="UP001567538"/>
    </source>
</evidence>
<accession>A0ABD1II32</accession>
<dbReference type="EMBL" id="JBEAFC010000002">
    <property type="protein sequence ID" value="KAL1568366.1"/>
    <property type="molecule type" value="Genomic_DNA"/>
</dbReference>
<reference evidence="1 2" key="1">
    <citation type="submission" date="2024-06" db="EMBL/GenBank/DDBJ databases">
        <title>A chromosome level genome sequence of Diviner's sage (Salvia divinorum).</title>
        <authorList>
            <person name="Ford S.A."/>
            <person name="Ro D.-K."/>
            <person name="Ness R.W."/>
            <person name="Phillips M.A."/>
        </authorList>
    </citation>
    <scope>NUCLEOTIDE SEQUENCE [LARGE SCALE GENOMIC DNA]</scope>
    <source>
        <strain evidence="1">SAF-2024a</strain>
        <tissue evidence="1">Leaf</tissue>
    </source>
</reference>
<keyword evidence="2" id="KW-1185">Reference proteome</keyword>
<name>A0ABD1II32_SALDI</name>
<dbReference type="Proteomes" id="UP001567538">
    <property type="component" value="Unassembled WGS sequence"/>
</dbReference>
<dbReference type="PANTHER" id="PTHR28637:SF13">
    <property type="entry name" value="EXPRESSED PROTEIN"/>
    <property type="match status" value="1"/>
</dbReference>
<protein>
    <submittedName>
        <fullName evidence="1">CDT1-like protein a, chloroplastic isoform X1</fullName>
    </submittedName>
</protein>